<reference evidence="20 21" key="1">
    <citation type="submission" date="2019-01" db="EMBL/GenBank/DDBJ databases">
        <title>Genome Assembly of Collichthys lucidus.</title>
        <authorList>
            <person name="Cai M."/>
            <person name="Xiao S."/>
        </authorList>
    </citation>
    <scope>NUCLEOTIDE SEQUENCE [LARGE SCALE GENOMIC DNA]</scope>
    <source>
        <strain evidence="20">JT15FE1705JMU</strain>
        <tissue evidence="20">Muscle</tissue>
    </source>
</reference>
<dbReference type="EMBL" id="CM014093">
    <property type="protein sequence ID" value="TKS84039.1"/>
    <property type="molecule type" value="Genomic_DNA"/>
</dbReference>
<dbReference type="PROSITE" id="PS50026">
    <property type="entry name" value="EGF_3"/>
    <property type="match status" value="4"/>
</dbReference>
<dbReference type="FunFam" id="2.60.40.60:FF:000090">
    <property type="entry name" value="FAT atypical cadherin 3"/>
    <property type="match status" value="1"/>
</dbReference>
<dbReference type="InterPro" id="IPR020894">
    <property type="entry name" value="Cadherin_CS"/>
</dbReference>
<feature type="domain" description="Cadherin" evidence="19">
    <location>
        <begin position="1276"/>
        <end position="1384"/>
    </location>
</feature>
<feature type="region of interest" description="Disordered" evidence="15">
    <location>
        <begin position="4461"/>
        <end position="4644"/>
    </location>
</feature>
<dbReference type="FunFam" id="2.60.40.60:FF:000015">
    <property type="entry name" value="FAT atypical cadherin 1"/>
    <property type="match status" value="1"/>
</dbReference>
<feature type="domain" description="Cadherin" evidence="19">
    <location>
        <begin position="1064"/>
        <end position="1170"/>
    </location>
</feature>
<evidence type="ECO:0000256" key="10">
    <source>
        <dbReference type="ARBA" id="ARBA00023136"/>
    </source>
</evidence>
<dbReference type="GO" id="GO:0048646">
    <property type="term" value="P:anatomical structure formation involved in morphogenesis"/>
    <property type="evidence" value="ECO:0007669"/>
    <property type="project" value="UniProtKB-ARBA"/>
</dbReference>
<dbReference type="GO" id="GO:0009887">
    <property type="term" value="P:animal organ morphogenesis"/>
    <property type="evidence" value="ECO:0007669"/>
    <property type="project" value="UniProtKB-ARBA"/>
</dbReference>
<organism evidence="20 21">
    <name type="scientific">Collichthys lucidus</name>
    <name type="common">Big head croaker</name>
    <name type="synonym">Sciaena lucida</name>
    <dbReference type="NCBI Taxonomy" id="240159"/>
    <lineage>
        <taxon>Eukaryota</taxon>
        <taxon>Metazoa</taxon>
        <taxon>Chordata</taxon>
        <taxon>Craniata</taxon>
        <taxon>Vertebrata</taxon>
        <taxon>Euteleostomi</taxon>
        <taxon>Actinopterygii</taxon>
        <taxon>Neopterygii</taxon>
        <taxon>Teleostei</taxon>
        <taxon>Neoteleostei</taxon>
        <taxon>Acanthomorphata</taxon>
        <taxon>Eupercaria</taxon>
        <taxon>Sciaenidae</taxon>
        <taxon>Collichthys</taxon>
    </lineage>
</organism>
<feature type="domain" description="Cadherin" evidence="19">
    <location>
        <begin position="2627"/>
        <end position="2730"/>
    </location>
</feature>
<evidence type="ECO:0000256" key="2">
    <source>
        <dbReference type="ARBA" id="ARBA00022473"/>
    </source>
</evidence>
<dbReference type="PROSITE" id="PS00010">
    <property type="entry name" value="ASX_HYDROXYL"/>
    <property type="match status" value="1"/>
</dbReference>
<evidence type="ECO:0000313" key="21">
    <source>
        <dbReference type="Proteomes" id="UP000298787"/>
    </source>
</evidence>
<dbReference type="PANTHER" id="PTHR24026:SF49">
    <property type="entry name" value="PROTOCADHERIN FAT 3"/>
    <property type="match status" value="1"/>
</dbReference>
<dbReference type="FunFam" id="2.60.40.60:FF:000021">
    <property type="entry name" value="FAT atypical cadherin 1"/>
    <property type="match status" value="3"/>
</dbReference>
<protein>
    <submittedName>
        <fullName evidence="20">Protocadherin Fat 3 FAT tumor suppressor-like protein 3</fullName>
    </submittedName>
</protein>
<dbReference type="PROSITE" id="PS00232">
    <property type="entry name" value="CADHERIN_1"/>
    <property type="match status" value="14"/>
</dbReference>
<feature type="domain" description="Cadherin" evidence="19">
    <location>
        <begin position="2113"/>
        <end position="2214"/>
    </location>
</feature>
<sequence length="4644" mass="510550">MERKRKGGAEKLCDKKKLVLRADAAKCVIITDMFATAGLYQLPSLMTVVPVAVALNMLLNLRIIIAGHVQRVQTVQLRLKTGFRTGTEVGQIEEAVIITVGQKTIPVFGCVAEFGRWNDDGMDVNMGQWAGMRVPLLRLALLLPLLLFKPPPCCGQNTQGPPQDGPHFGFTQGVYHATVYENSAARTYANSKVKMGIHLAQRSWEIRYRITLGDDEGFFKAEEYVLGDFCFLRIRTKGGNAAILNREIQDNYVLTVKASVKGESLLETWTKVSIQVLDMNDLRPLFSPTTYSVTIAESTPLRTSIAQVTATDADIGSNGEFYYFFKEKMELFAVHPTSGVVSLSGKLNVDEQNRYDLEILAVDRGMKLYGNNGVSSTAKLFVHIERVNEHAPIMNVVTHSPSWLDKNPLYVMVTVEDLDEGLNGEIDSVVIVGGDPSEHFFVERTVEGEFAIKASESVNWETYPYGCNLTLQAKDRGTPHKFSSVKVVHIMVKKYQTEEVKFERELYDVSLNEISPPGTIVVAVKIKPEPDDAEYILTPSADSAFFQMNTLTGVISTTRWFTQVSQNVFNLELLEIDSDLKVKVRVNIEDANDNTPTFDQASYEILVNESVPVGTNVLTVSAVDEDKGENGYITYSISSLHPLPFKINQFSGIISTTKELDFESSSESSVFVVRASDWGSPYRRESEVNVTIHLENVNDNQPLFEKIACQGVISRDFPVDEVITTMSAIDIDELELVKYKIISGNEWGYFDLNPDSGVLSLQRSLATASPKNGIFSLKITATDGENFSDPMFVNISVVNGKSPPKSFNCKETRVAQKLAEKLLKKSKASTKPKIEEGFIDLFSVNRQMPQFDKAFPTDIAVREDLKVGSSVFKVNAYDGDTGFNGQILYSISDGNTDSCFSINMDTGLISVFLPMDREKRDRYLLNLTIYDLGLPQKTAWRLLTVYIEDANDNAPQFLQDGGYVIVIPENTAIGTDVIQVDATDKDLGPNGDIVYSVLTSTTQFGINSTNGIVFVAGQLDREFVSAFNLKIEARDKAEKGRQRFAVTTLKIILEDVNDCPPLFIPSVYKARALEDLPVGTVVAWLETQDPDLGLGGQVRYSLANDYNGWFEVDRASGAIRLTKELDYETQQFYNLTVKAKDKGRLVSLLSVTFVEVEVVDVNENLYAPYFSHFALTGLVKENARIGTTLLQVTANDDDTGRDGEIQYSIHDGSGLGRFAIDEETGMIYTTDMLDRETKDSYWLTVYASDHGVVPQFATIEVFIQVEDVNDNAPLTSEPLYRPSVPENSPRDVSVIQIQAQDPDATPPTTADRLSYRIISGNPQNFFTINTRTGLITTTPRKLDREQQTEHVLEVLVSDGGPSPRQSTVWVMVQVLDENDNKPTFPEKVYQVKLPERERRKKSEPIYRVFAYDRDDGPNGDLSYSIVDGNEDGKFFIDPKTAVVSSRKAFTAGSYDILTIKAIDNGRPQKSSTARLHIEWIRRPPPSTLPLLFDEPVYNFTVMENDKVAEIVGVVSLQQSSTPLWFDITGGNSDSVFDVEKAVGTIIIGKPLDAEQRSFYNLTVQASDGSNTAYTQVHITVMDYNDNPPIFSQPTYDVTISEDTPTDTEVVQVLASDRDEHHRLTYSLQSSIDPGSMRLFRIHPIQGTIYTAQRLDHEACAQHILTVIVKDQEFPYRKNLARVLIEVEDINDHVPIFTSALYEGSVYESAAVGSAVVQVTALDKDKGENAELHYSIEAGNTGDAFQIEPVLGIITVAHDLDLSSIGHYVLTVRATDKGSPPLSTTTVVRIAVTLSDNAGPKFPQPEYQAEISENAVVGTSITTVSAVSQSTLTYDIKEGNTDRVFQINQYSGVITTQKPLDYETIASYTLIVQAINMAGMTSNATLLIQTVDENDNPPVFQQLHYRGSISEAAPVNSVVLNSDDSPLVIKAMDADRNQNALLVYQIVEDTAKMFFTVDSGTGSIRTIANLDHETMAIFHFHVHVRDNGRPQLTADNPTEVTIQVIDTNDSPPHFTQNTYETVLLIPTYVGVEALQVSAIDPDKDVSTELTYSLTDGVLEHFAMKPSSGVIIVKQINFSKERFRFSVKVSDGKFSSTALVTILVREALDSGLSFSHSLYSSSVQENVSNITKVAVVNAVGSRLNEPLKYTLLNPGNCFRIRPTSGVIQTTGIPFDREEQEFYELIVEARREHDRLHVARVMVRVQVEDINDNAPVFIGLPYYAAVQVEAEPGSPIFKVMAVDNDKGINGEVSYYLKDDHGHFEINRQTGSLSLKRAFESDLSNVEYQMVIYVRDGGYPPLSSTLEFPITVVNKAMPVFDKSFYSVSVNEDVAVHTPILGINATSPEGQNIIYTIVDGDPSLQFDIGFDTGVISVIHTLDYETASSYHLTIRATDYLTGARAEVDVDLAVHDVNDNPPIFQKMSYRVVLSETAMIGTPALQVIATDKDSDKNNVVRYQIFSYSHNSTDYFHIDSSSGLILTARMLDHEQVQKYDFTVRATDNGFPSLSSEVSVIVVVNDMNDNPPVFNQLLYEAYVNELAPRGHFVTCVQASDADSSDLDKLEYSILSGNERMNFVMDKKTGIITLSSHRKQRMEPAYSLNVSVSDGVFTSTAQVHVKVLGANLYSPVFGQNMYEAEIRENSAVGTKVIQVKATDADPGVFGHIVYTFVNDLGKDQFNIDASGQITTVEKLDREDPGNKDIVLTVAAQDSGGRVSYCTVQVTLLDDNDNAPHFRATEYRASVKSDVAKGFLVTQIQAYDPDDGINARVTYSLYSEAHVPVVDILEIDPDNGWMVTKGSFSHLRNSVLSFFVKAVDGGNSVRHSLVSVYIHVLSPETFIPSFGQHQYLFSMPEDTAIGSAIGTVRLNTPPEYASLSAIFALVNGETGENNQDGVFVVEKDTGLIKIDKPLDHEMIKGYHFKVTATVKQAKLDSVSYVDVEVKVLDLNDNKPAFEANFYEATVMEGMTVGTRIIQVQALDPDSGANGQVTYSLGALIQSEKDSETLVGTFSIDSNTGWISTRKDVDHETNPSYTFTVVASDLGETLSLSSTTTVMVAVSDINDNPPRFLEQHYFGSIQESDPPGEVVAVLNTRDDDSSAVNRQVSYHITGGNFRGVFALGLVQGEWKMYVKWPLDREERNLYTISVTASDGLFVSQATVEVTVIDTNDNSPICDQAVYTASIPEDLPVNSVLLRVGATDADMGISAWIQYSLHGPGSQDFSIDPDSGEVKTTVVLDREMTPNYQLVAQATDGGGRWCRAEVQLVVTDVNDNPPIFTLSQYTASVYEDTAPKALLTRIQAIDPDEAGPGRMVTYSLANSAGGSFSIDKASGIVALERILDREVQPAYQITVHASDLGQPVPCSSLVNVTITVLDINDNPPVFERRDQLATVPEDVGVGTEVLRVYAASKDIGSNAEITYSIRSGNEHGKFHIHPLTGAILVAQSLDYEMCRDYFLTVEARDGGTPPLSAITTVNINLTDVNDNAPMFSCDLYTAVVSEDATIGESVVQSTVWKNQWSKPLKNINHSKLFSLHNQTEKGTDMSYFNQVPSYSLAIRALDIGIPPMSSTVMVNIDISDINDNPPTFSPANLTTVIQENKPIGTSILQLSITDLDSSHNGPPFDFRILSGNEGGEFVLEKDGTLVANQVFRRDLATEYVIQIQVSDSGKPRLTSSSTLTVRVIEESLHRPVVMPLEVHIITMEDEFPGGVIGQLHATDADPYDALTFGHAPPAQRSLFKISPRDGKIIALGGLDAGRYSLNASVSDGRFAVPVPVSIHVEQATPEMLREAVTVRFESVAPQDFVALHLKSVLKVLQQAAASQQQDTVHLLSLQPVGGTQQLDMLIAVETAADGYYKAAYLTQKLSASRRKLEEVLKVSAILDKNCSGLECRGAQCEQSIILDSHNLATYSTPRVSFVSPRFHRTSRCTCIDASCAVLSEQCEDQPCPPDMQCVSIEAKRGRYACQCPPGKLGECAGRRINDGSWHTVALELNRNFSSLALDDSYVERRHGPPFIQPLAPDRTIYFGALVQHPNYRSLMDSQKDLQVLEGFQGCLDSVMLNNNELPLQNKRSRYAEVVGLTEMKLGCILYPDACLQQPCRNGATCTSLPSGGFSCSCSPQYTGGRCEMEITACVPTPCQNGGVCKPIGNAFLCSCRRGFKGLNCEEDVNECDHSNPEGECENGGVCVNTHGSFYCNCTAGFVGQRCSLRPVVVPDMQAGHAVVGKEELIGIAVVLFVIITLIILFIAFRKKVFQKNYSRNNLSLVQDPATAALLNKANGVQFKTLHCTPGDPLNLYAEPGLGPIVGPPEVPVRPMAYTPCFQGDPRSTLEKMVDGHGVEHTEMSTFHPESPRILSGTTRRGVVVCSVAPNLPPVSPCRSDCDSIRKSPWDSDEGKMVDLAEEVTCFSGSNKGSNSEVQSLSSFQSDSCDDNASIVTVIRLVNDAVDTIESEAYHWDTSDWMPSTRLSDIEEVPGYEAGPGNDVAGSTPRLGGSTRELESDYYLGGYDIDSDYPPPHEEEFLSQDQLPPPLPTGEDFPEPYTPVPANPPVSKESTLSSGSTGRQHVRPHFHPSQYLPPHQLPFGEVPHAQESPGNGDTDDSVSLNMRLSVGASSASDMSAPCGLDDSEHSSDFDSMDELRRGVTIITDSQQQTEV</sequence>
<dbReference type="FunFam" id="2.60.40.60:FF:000052">
    <property type="entry name" value="FAT atypical cadherin 1"/>
    <property type="match status" value="1"/>
</dbReference>
<evidence type="ECO:0000256" key="1">
    <source>
        <dbReference type="ARBA" id="ARBA00004479"/>
    </source>
</evidence>
<dbReference type="GO" id="GO:0005509">
    <property type="term" value="F:calcium ion binding"/>
    <property type="evidence" value="ECO:0007669"/>
    <property type="project" value="UniProtKB-UniRule"/>
</dbReference>
<dbReference type="Pfam" id="PF02210">
    <property type="entry name" value="Laminin_G_2"/>
    <property type="match status" value="1"/>
</dbReference>
<dbReference type="FunFam" id="2.60.40.60:FF:000026">
    <property type="entry name" value="FAT atypical cadherin 1"/>
    <property type="match status" value="2"/>
</dbReference>
<dbReference type="InterPro" id="IPR001791">
    <property type="entry name" value="Laminin_G"/>
</dbReference>
<dbReference type="PROSITE" id="PS50025">
    <property type="entry name" value="LAM_G_DOMAIN"/>
    <property type="match status" value="1"/>
</dbReference>
<feature type="domain" description="Cadherin" evidence="19">
    <location>
        <begin position="3064"/>
        <end position="3168"/>
    </location>
</feature>
<accession>A0A4U5V8G7</accession>
<keyword evidence="6" id="KW-0677">Repeat</keyword>
<feature type="domain" description="EGF-like" evidence="18">
    <location>
        <begin position="4119"/>
        <end position="4155"/>
    </location>
</feature>
<feature type="domain" description="EGF-like" evidence="18">
    <location>
        <begin position="4157"/>
        <end position="4197"/>
    </location>
</feature>
<feature type="domain" description="Cadherin" evidence="19">
    <location>
        <begin position="1385"/>
        <end position="1491"/>
    </location>
</feature>
<evidence type="ECO:0000256" key="8">
    <source>
        <dbReference type="ARBA" id="ARBA00022889"/>
    </source>
</evidence>
<comment type="subcellular location">
    <subcellularLocation>
        <location evidence="1">Membrane</location>
        <topology evidence="1">Single-pass type I membrane protein</topology>
    </subcellularLocation>
</comment>
<dbReference type="GO" id="GO:0120035">
    <property type="term" value="P:regulation of plasma membrane bounded cell projection organization"/>
    <property type="evidence" value="ECO:0007669"/>
    <property type="project" value="UniProtKB-ARBA"/>
</dbReference>
<dbReference type="STRING" id="240159.A0A4U5V8G7"/>
<evidence type="ECO:0000256" key="15">
    <source>
        <dbReference type="SAM" id="MobiDB-lite"/>
    </source>
</evidence>
<evidence type="ECO:0000259" key="19">
    <source>
        <dbReference type="PROSITE" id="PS50268"/>
    </source>
</evidence>
<feature type="compositionally biased region" description="Polar residues" evidence="15">
    <location>
        <begin position="4635"/>
        <end position="4644"/>
    </location>
</feature>
<keyword evidence="4 16" id="KW-0812">Transmembrane</keyword>
<dbReference type="FunFam" id="2.60.40.60:FF:000051">
    <property type="entry name" value="FAT atypical cadherin 1"/>
    <property type="match status" value="1"/>
</dbReference>
<dbReference type="SMART" id="SM00181">
    <property type="entry name" value="EGF"/>
    <property type="match status" value="4"/>
</dbReference>
<dbReference type="FunFam" id="2.10.25.10:FF:000172">
    <property type="entry name" value="FAT atypical cadherin 3"/>
    <property type="match status" value="1"/>
</dbReference>
<feature type="domain" description="Cadherin" evidence="19">
    <location>
        <begin position="503"/>
        <end position="598"/>
    </location>
</feature>
<dbReference type="FunFam" id="2.60.40.60:FF:000013">
    <property type="entry name" value="Cadherin EGF LAG seven-pass G-type receptor"/>
    <property type="match status" value="1"/>
</dbReference>
<dbReference type="SMART" id="SM00179">
    <property type="entry name" value="EGF_CA"/>
    <property type="match status" value="3"/>
</dbReference>
<dbReference type="InterPro" id="IPR000742">
    <property type="entry name" value="EGF"/>
</dbReference>
<dbReference type="InterPro" id="IPR002126">
    <property type="entry name" value="Cadherin-like_dom"/>
</dbReference>
<feature type="domain" description="Laminin G" evidence="17">
    <location>
        <begin position="3887"/>
        <end position="4077"/>
    </location>
</feature>
<evidence type="ECO:0000256" key="11">
    <source>
        <dbReference type="ARBA" id="ARBA00023157"/>
    </source>
</evidence>
<dbReference type="PROSITE" id="PS00022">
    <property type="entry name" value="EGF_1"/>
    <property type="match status" value="3"/>
</dbReference>
<dbReference type="FunFam" id="2.60.40.60:FF:000041">
    <property type="entry name" value="FAT atypical cadherin 1"/>
    <property type="match status" value="1"/>
</dbReference>
<feature type="domain" description="Cadherin" evidence="19">
    <location>
        <begin position="713"/>
        <end position="806"/>
    </location>
</feature>
<keyword evidence="11 14" id="KW-1015">Disulfide bond</keyword>
<dbReference type="FunFam" id="2.60.40.60:FF:000024">
    <property type="entry name" value="FAT atypical cadherin 3"/>
    <property type="match status" value="1"/>
</dbReference>
<dbReference type="Pfam" id="PF00008">
    <property type="entry name" value="EGF"/>
    <property type="match status" value="1"/>
</dbReference>
<feature type="compositionally biased region" description="Polar residues" evidence="15">
    <location>
        <begin position="4541"/>
        <end position="4552"/>
    </location>
</feature>
<dbReference type="Gene3D" id="2.60.40.60">
    <property type="entry name" value="Cadherins"/>
    <property type="match status" value="34"/>
</dbReference>
<evidence type="ECO:0000256" key="12">
    <source>
        <dbReference type="ARBA" id="ARBA00023180"/>
    </source>
</evidence>
<feature type="disulfide bond" evidence="14">
    <location>
        <begin position="4107"/>
        <end position="4116"/>
    </location>
</feature>
<keyword evidence="21" id="KW-1185">Reference proteome</keyword>
<dbReference type="FunFam" id="2.60.40.60:FF:000037">
    <property type="entry name" value="FAT atypical cadherin 1"/>
    <property type="match status" value="1"/>
</dbReference>
<feature type="domain" description="Cadherin" evidence="19">
    <location>
        <begin position="171"/>
        <end position="286"/>
    </location>
</feature>
<evidence type="ECO:0000259" key="18">
    <source>
        <dbReference type="PROSITE" id="PS50026"/>
    </source>
</evidence>
<evidence type="ECO:0000256" key="6">
    <source>
        <dbReference type="ARBA" id="ARBA00022737"/>
    </source>
</evidence>
<dbReference type="FunFam" id="2.60.40.60:FF:000039">
    <property type="entry name" value="FAT atypical cadherin 3"/>
    <property type="match status" value="1"/>
</dbReference>
<feature type="domain" description="Cadherin" evidence="19">
    <location>
        <begin position="2731"/>
        <end position="2838"/>
    </location>
</feature>
<feature type="domain" description="Cadherin" evidence="19">
    <location>
        <begin position="2839"/>
        <end position="2949"/>
    </location>
</feature>
<dbReference type="PANTHER" id="PTHR24026">
    <property type="entry name" value="FAT ATYPICAL CADHERIN-RELATED"/>
    <property type="match status" value="1"/>
</dbReference>
<comment type="caution">
    <text evidence="14">Lacks conserved residue(s) required for the propagation of feature annotation.</text>
</comment>
<feature type="domain" description="Cadherin" evidence="19">
    <location>
        <begin position="1493"/>
        <end position="1590"/>
    </location>
</feature>
<dbReference type="InterPro" id="IPR015919">
    <property type="entry name" value="Cadherin-like_sf"/>
</dbReference>
<feature type="domain" description="Cadherin" evidence="19">
    <location>
        <begin position="2418"/>
        <end position="2524"/>
    </location>
</feature>
<dbReference type="SUPFAM" id="SSF49899">
    <property type="entry name" value="Concanavalin A-like lectins/glucanases"/>
    <property type="match status" value="1"/>
</dbReference>
<feature type="domain" description="Cadherin" evidence="19">
    <location>
        <begin position="1179"/>
        <end position="1275"/>
    </location>
</feature>
<feature type="domain" description="Cadherin" evidence="19">
    <location>
        <begin position="2215"/>
        <end position="2316"/>
    </location>
</feature>
<proteinExistence type="predicted"/>
<evidence type="ECO:0000256" key="14">
    <source>
        <dbReference type="PROSITE-ProRule" id="PRU00076"/>
    </source>
</evidence>
<feature type="domain" description="Cadherin" evidence="19">
    <location>
        <begin position="2014"/>
        <end position="2112"/>
    </location>
</feature>
<dbReference type="FunFam" id="2.60.40.60:FF:000035">
    <property type="entry name" value="Protocadherin Fat 3"/>
    <property type="match status" value="1"/>
</dbReference>
<dbReference type="FunFam" id="2.60.40.60:FF:000059">
    <property type="entry name" value="FAT atypical cadherin 3"/>
    <property type="match status" value="1"/>
</dbReference>
<dbReference type="FunFam" id="2.60.40.60:FF:000080">
    <property type="entry name" value="FAT atypical cadherin 1"/>
    <property type="match status" value="1"/>
</dbReference>
<dbReference type="FunFam" id="2.60.40.60:FF:000084">
    <property type="entry name" value="FAT atypical cadherin 3"/>
    <property type="match status" value="1"/>
</dbReference>
<keyword evidence="9 16" id="KW-1133">Transmembrane helix</keyword>
<dbReference type="InterPro" id="IPR013320">
    <property type="entry name" value="ConA-like_dom_sf"/>
</dbReference>
<keyword evidence="7 13" id="KW-0106">Calcium</keyword>
<feature type="domain" description="Cadherin" evidence="19">
    <location>
        <begin position="959"/>
        <end position="1063"/>
    </location>
</feature>
<dbReference type="FunFam" id="2.60.40.60:FF:000032">
    <property type="entry name" value="FAT atypical cadherin 1"/>
    <property type="match status" value="1"/>
</dbReference>
<feature type="disulfide bond" evidence="14">
    <location>
        <begin position="4187"/>
        <end position="4196"/>
    </location>
</feature>
<feature type="domain" description="Cadherin" evidence="19">
    <location>
        <begin position="3377"/>
        <end position="3481"/>
    </location>
</feature>
<dbReference type="FunFam" id="2.60.40.60:FF:000067">
    <property type="entry name" value="FAT atypical cadherin 1"/>
    <property type="match status" value="1"/>
</dbReference>
<dbReference type="GO" id="GO:0016358">
    <property type="term" value="P:dendrite development"/>
    <property type="evidence" value="ECO:0007669"/>
    <property type="project" value="UniProtKB-ARBA"/>
</dbReference>
<dbReference type="CDD" id="cd00110">
    <property type="entry name" value="LamG"/>
    <property type="match status" value="1"/>
</dbReference>
<dbReference type="InterPro" id="IPR018097">
    <property type="entry name" value="EGF_Ca-bd_CS"/>
</dbReference>
<evidence type="ECO:0000313" key="20">
    <source>
        <dbReference type="EMBL" id="TKS84039.1"/>
    </source>
</evidence>
<feature type="compositionally biased region" description="Basic and acidic residues" evidence="15">
    <location>
        <begin position="4615"/>
        <end position="4630"/>
    </location>
</feature>
<dbReference type="PROSITE" id="PS50268">
    <property type="entry name" value="CADHERIN_2"/>
    <property type="match status" value="32"/>
</dbReference>
<keyword evidence="8" id="KW-0130">Cell adhesion</keyword>
<dbReference type="Pfam" id="PF00028">
    <property type="entry name" value="Cadherin"/>
    <property type="match status" value="26"/>
</dbReference>
<keyword evidence="2" id="KW-0217">Developmental protein</keyword>
<feature type="compositionally biased region" description="Polar residues" evidence="15">
    <location>
        <begin position="4590"/>
        <end position="4606"/>
    </location>
</feature>
<keyword evidence="3 14" id="KW-0245">EGF-like domain</keyword>
<feature type="domain" description="EGF-like" evidence="18">
    <location>
        <begin position="4080"/>
        <end position="4117"/>
    </location>
</feature>
<keyword evidence="10 16" id="KW-0472">Membrane</keyword>
<dbReference type="GO" id="GO:0001764">
    <property type="term" value="P:neuron migration"/>
    <property type="evidence" value="ECO:0007669"/>
    <property type="project" value="UniProtKB-ARBA"/>
</dbReference>
<dbReference type="SMART" id="SM00112">
    <property type="entry name" value="CA"/>
    <property type="match status" value="33"/>
</dbReference>
<keyword evidence="5" id="KW-0732">Signal</keyword>
<feature type="domain" description="Cadherin" evidence="19">
    <location>
        <begin position="3523"/>
        <end position="3578"/>
    </location>
</feature>
<dbReference type="CDD" id="cd00054">
    <property type="entry name" value="EGF_CA"/>
    <property type="match status" value="3"/>
</dbReference>
<dbReference type="PRINTS" id="PR00205">
    <property type="entry name" value="CADHERIN"/>
</dbReference>
<dbReference type="FunFam" id="2.60.40.60:FF:000075">
    <property type="entry name" value="FAT atypical cadherin 1"/>
    <property type="match status" value="1"/>
</dbReference>
<evidence type="ECO:0000259" key="17">
    <source>
        <dbReference type="PROSITE" id="PS50025"/>
    </source>
</evidence>
<feature type="domain" description="Cadherin" evidence="19">
    <location>
        <begin position="2525"/>
        <end position="2626"/>
    </location>
</feature>
<dbReference type="InterPro" id="IPR013032">
    <property type="entry name" value="EGF-like_CS"/>
</dbReference>
<feature type="transmembrane region" description="Helical" evidence="16">
    <location>
        <begin position="4218"/>
        <end position="4238"/>
    </location>
</feature>
<feature type="domain" description="Cadherin" evidence="19">
    <location>
        <begin position="1900"/>
        <end position="2013"/>
    </location>
</feature>
<evidence type="ECO:0000256" key="4">
    <source>
        <dbReference type="ARBA" id="ARBA00022692"/>
    </source>
</evidence>
<dbReference type="FunFam" id="2.60.40.60:FF:000058">
    <property type="entry name" value="FAT atypical cadherin 3"/>
    <property type="match status" value="1"/>
</dbReference>
<dbReference type="PROSITE" id="PS01186">
    <property type="entry name" value="EGF_2"/>
    <property type="match status" value="2"/>
</dbReference>
<feature type="domain" description="EGF-like" evidence="18">
    <location>
        <begin position="3928"/>
        <end position="3966"/>
    </location>
</feature>
<dbReference type="Gene3D" id="2.10.25.10">
    <property type="entry name" value="Laminin"/>
    <property type="match status" value="3"/>
</dbReference>
<feature type="domain" description="Cadherin" evidence="19">
    <location>
        <begin position="3169"/>
        <end position="3270"/>
    </location>
</feature>
<dbReference type="SUPFAM" id="SSF57196">
    <property type="entry name" value="EGF/Laminin"/>
    <property type="match status" value="3"/>
</dbReference>
<dbReference type="PROSITE" id="PS01187">
    <property type="entry name" value="EGF_CA"/>
    <property type="match status" value="1"/>
</dbReference>
<feature type="domain" description="Cadherin" evidence="19">
    <location>
        <begin position="853"/>
        <end position="957"/>
    </location>
</feature>
<feature type="domain" description="Cadherin" evidence="19">
    <location>
        <begin position="287"/>
        <end position="394"/>
    </location>
</feature>
<dbReference type="Proteomes" id="UP000298787">
    <property type="component" value="Chromosome 16"/>
</dbReference>
<dbReference type="InterPro" id="IPR001881">
    <property type="entry name" value="EGF-like_Ca-bd_dom"/>
</dbReference>
<evidence type="ECO:0000256" key="3">
    <source>
        <dbReference type="ARBA" id="ARBA00022536"/>
    </source>
</evidence>
<evidence type="ECO:0000256" key="13">
    <source>
        <dbReference type="PROSITE-ProRule" id="PRU00043"/>
    </source>
</evidence>
<feature type="domain" description="Cadherin" evidence="19">
    <location>
        <begin position="3579"/>
        <end position="3683"/>
    </location>
</feature>
<feature type="domain" description="Cadherin" evidence="19">
    <location>
        <begin position="599"/>
        <end position="704"/>
    </location>
</feature>
<evidence type="ECO:0000256" key="16">
    <source>
        <dbReference type="SAM" id="Phobius"/>
    </source>
</evidence>
<dbReference type="FunFam" id="2.60.40.60:FF:000033">
    <property type="entry name" value="FAT atypical cadherin 1"/>
    <property type="match status" value="1"/>
</dbReference>
<feature type="domain" description="Cadherin" evidence="19">
    <location>
        <begin position="1802"/>
        <end position="1899"/>
    </location>
</feature>
<dbReference type="InterPro" id="IPR000152">
    <property type="entry name" value="EGF-type_Asp/Asn_hydroxyl_site"/>
</dbReference>
<feature type="domain" description="Cadherin" evidence="19">
    <location>
        <begin position="1697"/>
        <end position="1801"/>
    </location>
</feature>
<feature type="domain" description="Cadherin" evidence="19">
    <location>
        <begin position="3271"/>
        <end position="3376"/>
    </location>
</feature>
<dbReference type="FunFam" id="2.60.40.60:FF:000065">
    <property type="entry name" value="FAT atypical cadherin 1"/>
    <property type="match status" value="1"/>
</dbReference>
<name>A0A4U5V8G7_COLLU</name>
<evidence type="ECO:0000256" key="9">
    <source>
        <dbReference type="ARBA" id="ARBA00022989"/>
    </source>
</evidence>
<dbReference type="CDD" id="cd11304">
    <property type="entry name" value="Cadherin_repeat"/>
    <property type="match status" value="33"/>
</dbReference>
<dbReference type="FunFam" id="2.60.40.60:FF:000165">
    <property type="entry name" value="FAT atypical cadherin 3"/>
    <property type="match status" value="1"/>
</dbReference>
<feature type="domain" description="Cadherin" evidence="19">
    <location>
        <begin position="2950"/>
        <end position="3063"/>
    </location>
</feature>
<dbReference type="FunFam" id="2.60.40.60:FF:000066">
    <property type="entry name" value="FAT atypical cadherin 1"/>
    <property type="match status" value="1"/>
</dbReference>
<dbReference type="FunFam" id="2.60.40.60:FF:000064">
    <property type="entry name" value="FAT atypical cadherin 1"/>
    <property type="match status" value="1"/>
</dbReference>
<dbReference type="Gene3D" id="2.60.120.200">
    <property type="match status" value="1"/>
</dbReference>
<dbReference type="FunFam" id="2.60.40.60:FF:000053">
    <property type="entry name" value="FAT atypical cadherin 3"/>
    <property type="match status" value="1"/>
</dbReference>
<evidence type="ECO:0000256" key="5">
    <source>
        <dbReference type="ARBA" id="ARBA00022729"/>
    </source>
</evidence>
<dbReference type="Pfam" id="PF12661">
    <property type="entry name" value="hEGF"/>
    <property type="match status" value="1"/>
</dbReference>
<gene>
    <name evidence="20" type="ORF">D9C73_019194</name>
</gene>
<evidence type="ECO:0000256" key="7">
    <source>
        <dbReference type="ARBA" id="ARBA00022837"/>
    </source>
</evidence>
<keyword evidence="12" id="KW-0325">Glycoprotein</keyword>
<feature type="disulfide bond" evidence="14">
    <location>
        <begin position="4145"/>
        <end position="4154"/>
    </location>
</feature>
<dbReference type="SUPFAM" id="SSF49313">
    <property type="entry name" value="Cadherin-like"/>
    <property type="match status" value="34"/>
</dbReference>
<dbReference type="GO" id="GO:0043005">
    <property type="term" value="C:neuron projection"/>
    <property type="evidence" value="ECO:0007669"/>
    <property type="project" value="UniProtKB-ARBA"/>
</dbReference>
<dbReference type="FunFam" id="2.60.40.60:FF:000071">
    <property type="entry name" value="FAT atypical cadherin 1"/>
    <property type="match status" value="1"/>
</dbReference>
<dbReference type="GO" id="GO:0005886">
    <property type="term" value="C:plasma membrane"/>
    <property type="evidence" value="ECO:0007669"/>
    <property type="project" value="InterPro"/>
</dbReference>
<dbReference type="FunFam" id="2.60.40.60:FF:000061">
    <property type="entry name" value="FAT atypical cadherin 3"/>
    <property type="match status" value="2"/>
</dbReference>
<feature type="domain" description="Cadherin" evidence="19">
    <location>
        <begin position="1591"/>
        <end position="1696"/>
    </location>
</feature>
<dbReference type="GO" id="GO:0007156">
    <property type="term" value="P:homophilic cell adhesion via plasma membrane adhesion molecules"/>
    <property type="evidence" value="ECO:0007669"/>
    <property type="project" value="InterPro"/>
</dbReference>
<dbReference type="GO" id="GO:0048667">
    <property type="term" value="P:cell morphogenesis involved in neuron differentiation"/>
    <property type="evidence" value="ECO:0007669"/>
    <property type="project" value="UniProtKB-ARBA"/>
</dbReference>
<feature type="domain" description="Cadherin" evidence="19">
    <location>
        <begin position="2317"/>
        <end position="2417"/>
    </location>
</feature>